<protein>
    <submittedName>
        <fullName evidence="1">Uncharacterized protein</fullName>
    </submittedName>
</protein>
<comment type="caution">
    <text evidence="1">The sequence shown here is derived from an EMBL/GenBank/DDBJ whole genome shotgun (WGS) entry which is preliminary data.</text>
</comment>
<evidence type="ECO:0000313" key="2">
    <source>
        <dbReference type="Proteomes" id="UP001642484"/>
    </source>
</evidence>
<sequence>MHRHPPPAELRPKLVQCPVMDDDGRQEGRGSDRIFVVNLAKTYACPFVDNSNYREQVWSGHEIWPWLQKGGLAQKATLRRWRGDCSKPAGSLIGCSFCILLLFLQLVICSLS</sequence>
<organism evidence="1 2">
    <name type="scientific">Durusdinium trenchii</name>
    <dbReference type="NCBI Taxonomy" id="1381693"/>
    <lineage>
        <taxon>Eukaryota</taxon>
        <taxon>Sar</taxon>
        <taxon>Alveolata</taxon>
        <taxon>Dinophyceae</taxon>
        <taxon>Suessiales</taxon>
        <taxon>Symbiodiniaceae</taxon>
        <taxon>Durusdinium</taxon>
    </lineage>
</organism>
<dbReference type="EMBL" id="CAXAMN010002336">
    <property type="protein sequence ID" value="CAK8999237.1"/>
    <property type="molecule type" value="Genomic_DNA"/>
</dbReference>
<keyword evidence="2" id="KW-1185">Reference proteome</keyword>
<dbReference type="Proteomes" id="UP001642484">
    <property type="component" value="Unassembled WGS sequence"/>
</dbReference>
<gene>
    <name evidence="1" type="ORF">CCMP2556_LOCUS5586</name>
</gene>
<reference evidence="1 2" key="1">
    <citation type="submission" date="2024-02" db="EMBL/GenBank/DDBJ databases">
        <authorList>
            <person name="Chen Y."/>
            <person name="Shah S."/>
            <person name="Dougan E. K."/>
            <person name="Thang M."/>
            <person name="Chan C."/>
        </authorList>
    </citation>
    <scope>NUCLEOTIDE SEQUENCE [LARGE SCALE GENOMIC DNA]</scope>
</reference>
<proteinExistence type="predicted"/>
<accession>A0ABP0I9I1</accession>
<name>A0ABP0I9I1_9DINO</name>
<evidence type="ECO:0000313" key="1">
    <source>
        <dbReference type="EMBL" id="CAK8999237.1"/>
    </source>
</evidence>